<sequence>MTRILVLLTIVVAVSALPRKPTVDFPKKYDAAIDGLKDTYGTYDRTPDEDLVVPADNIFLDTLIPPSSYDAYFEKQPQDPILPPDLSSYADVAPDAEGEPMLPPPEDTYSVHPGKGHLAFVPPPTREVLETYLSYDGEGQESLAAPPISSYAESPEDQSGANVLASMAAMVQSLPQPSSYHTYEPNASQVNVLAGAPSLVLSPPNAQEEPDSYSVLGEDQPPLTPEQIKALEEKGIPIPQLYLVPPS</sequence>
<feature type="region of interest" description="Disordered" evidence="1">
    <location>
        <begin position="200"/>
        <end position="221"/>
    </location>
</feature>
<proteinExistence type="predicted"/>
<feature type="chain" id="PRO_5042844677" evidence="2">
    <location>
        <begin position="17"/>
        <end position="247"/>
    </location>
</feature>
<dbReference type="AlphaFoldDB" id="A0AAN9A5Y9"/>
<keyword evidence="2" id="KW-0732">Signal</keyword>
<accession>A0AAN9A5Y9</accession>
<organism evidence="3 4">
    <name type="scientific">Halocaridina rubra</name>
    <name type="common">Hawaiian red shrimp</name>
    <dbReference type="NCBI Taxonomy" id="373956"/>
    <lineage>
        <taxon>Eukaryota</taxon>
        <taxon>Metazoa</taxon>
        <taxon>Ecdysozoa</taxon>
        <taxon>Arthropoda</taxon>
        <taxon>Crustacea</taxon>
        <taxon>Multicrustacea</taxon>
        <taxon>Malacostraca</taxon>
        <taxon>Eumalacostraca</taxon>
        <taxon>Eucarida</taxon>
        <taxon>Decapoda</taxon>
        <taxon>Pleocyemata</taxon>
        <taxon>Caridea</taxon>
        <taxon>Atyoidea</taxon>
        <taxon>Atyidae</taxon>
        <taxon>Halocaridina</taxon>
    </lineage>
</organism>
<evidence type="ECO:0000256" key="1">
    <source>
        <dbReference type="SAM" id="MobiDB-lite"/>
    </source>
</evidence>
<name>A0AAN9A5Y9_HALRR</name>
<gene>
    <name evidence="3" type="ORF">SK128_009583</name>
</gene>
<protein>
    <submittedName>
        <fullName evidence="3">Uncharacterized protein</fullName>
    </submittedName>
</protein>
<reference evidence="3 4" key="1">
    <citation type="submission" date="2023-11" db="EMBL/GenBank/DDBJ databases">
        <title>Halocaridina rubra genome assembly.</title>
        <authorList>
            <person name="Smith C."/>
        </authorList>
    </citation>
    <scope>NUCLEOTIDE SEQUENCE [LARGE SCALE GENOMIC DNA]</scope>
    <source>
        <strain evidence="3">EP-1</strain>
        <tissue evidence="3">Whole</tissue>
    </source>
</reference>
<evidence type="ECO:0000313" key="4">
    <source>
        <dbReference type="Proteomes" id="UP001381693"/>
    </source>
</evidence>
<comment type="caution">
    <text evidence="3">The sequence shown here is derived from an EMBL/GenBank/DDBJ whole genome shotgun (WGS) entry which is preliminary data.</text>
</comment>
<dbReference type="EMBL" id="JAXCGZ010015171">
    <property type="protein sequence ID" value="KAK7071002.1"/>
    <property type="molecule type" value="Genomic_DNA"/>
</dbReference>
<keyword evidence="4" id="KW-1185">Reference proteome</keyword>
<evidence type="ECO:0000313" key="3">
    <source>
        <dbReference type="EMBL" id="KAK7071002.1"/>
    </source>
</evidence>
<feature type="signal peptide" evidence="2">
    <location>
        <begin position="1"/>
        <end position="16"/>
    </location>
</feature>
<evidence type="ECO:0000256" key="2">
    <source>
        <dbReference type="SAM" id="SignalP"/>
    </source>
</evidence>
<dbReference type="Proteomes" id="UP001381693">
    <property type="component" value="Unassembled WGS sequence"/>
</dbReference>
<feature type="region of interest" description="Disordered" evidence="1">
    <location>
        <begin position="83"/>
        <end position="103"/>
    </location>
</feature>